<accession>A0A0B6YRU0</accession>
<evidence type="ECO:0000313" key="1">
    <source>
        <dbReference type="EMBL" id="CEK58969.1"/>
    </source>
</evidence>
<sequence length="59" mass="7076">MQKLFRSLDELTSSTTYKPHSLCRYLTTSNEKKMLDYQDSFQDNIHGHIQIQMLVQLWL</sequence>
<dbReference type="EMBL" id="HACG01012104">
    <property type="protein sequence ID" value="CEK58969.1"/>
    <property type="molecule type" value="Transcribed_RNA"/>
</dbReference>
<reference evidence="1" key="1">
    <citation type="submission" date="2014-12" db="EMBL/GenBank/DDBJ databases">
        <title>Insight into the proteome of Arion vulgaris.</title>
        <authorList>
            <person name="Aradska J."/>
            <person name="Bulat T."/>
            <person name="Smidak R."/>
            <person name="Sarate P."/>
            <person name="Gangsoo J."/>
            <person name="Sialana F."/>
            <person name="Bilban M."/>
            <person name="Lubec G."/>
        </authorList>
    </citation>
    <scope>NUCLEOTIDE SEQUENCE</scope>
    <source>
        <tissue evidence="1">Skin</tissue>
    </source>
</reference>
<protein>
    <submittedName>
        <fullName evidence="1">Uncharacterized protein</fullName>
    </submittedName>
</protein>
<name>A0A0B6YRU0_9EUPU</name>
<proteinExistence type="predicted"/>
<dbReference type="AlphaFoldDB" id="A0A0B6YRU0"/>
<gene>
    <name evidence="1" type="primary">ORF34737</name>
</gene>
<organism evidence="1">
    <name type="scientific">Arion vulgaris</name>
    <dbReference type="NCBI Taxonomy" id="1028688"/>
    <lineage>
        <taxon>Eukaryota</taxon>
        <taxon>Metazoa</taxon>
        <taxon>Spiralia</taxon>
        <taxon>Lophotrochozoa</taxon>
        <taxon>Mollusca</taxon>
        <taxon>Gastropoda</taxon>
        <taxon>Heterobranchia</taxon>
        <taxon>Euthyneura</taxon>
        <taxon>Panpulmonata</taxon>
        <taxon>Eupulmonata</taxon>
        <taxon>Stylommatophora</taxon>
        <taxon>Helicina</taxon>
        <taxon>Arionoidea</taxon>
        <taxon>Arionidae</taxon>
        <taxon>Arion</taxon>
    </lineage>
</organism>